<feature type="repeat" description="TPR" evidence="1">
    <location>
        <begin position="133"/>
        <end position="166"/>
    </location>
</feature>
<name>A0ABW1ZZD5_9GAMM</name>
<sequence length="204" mass="23078">MDFLQHWSSRPWLMRIRFARWDEILDTPAPDAALPHSTAMWHYARGRAFAATGDSEAAAAELDALRKILSSNALEGVKMEFNQSTDLLRIAEKVLAGWVDAAAGRFDEAESNLREAVAREDRLLYGEPPEWTIPTRQDLGALLLKADRYQKAEQAFREDLARFPQNGWSLYGLATALREQDREAEAAAVEADFREVWKTADVDL</sequence>
<evidence type="ECO:0000313" key="3">
    <source>
        <dbReference type="Proteomes" id="UP001596422"/>
    </source>
</evidence>
<dbReference type="Pfam" id="PF13424">
    <property type="entry name" value="TPR_12"/>
    <property type="match status" value="1"/>
</dbReference>
<evidence type="ECO:0000256" key="1">
    <source>
        <dbReference type="PROSITE-ProRule" id="PRU00339"/>
    </source>
</evidence>
<dbReference type="PANTHER" id="PTHR45588:SF1">
    <property type="entry name" value="WW DOMAIN-CONTAINING PROTEIN"/>
    <property type="match status" value="1"/>
</dbReference>
<comment type="caution">
    <text evidence="2">The sequence shown here is derived from an EMBL/GenBank/DDBJ whole genome shotgun (WGS) entry which is preliminary data.</text>
</comment>
<dbReference type="InterPro" id="IPR019734">
    <property type="entry name" value="TPR_rpt"/>
</dbReference>
<protein>
    <submittedName>
        <fullName evidence="2">Tetratricopeptide repeat protein</fullName>
    </submittedName>
</protein>
<dbReference type="EMBL" id="JBHSWE010000001">
    <property type="protein sequence ID" value="MFC6670506.1"/>
    <property type="molecule type" value="Genomic_DNA"/>
</dbReference>
<evidence type="ECO:0000313" key="2">
    <source>
        <dbReference type="EMBL" id="MFC6670506.1"/>
    </source>
</evidence>
<proteinExistence type="predicted"/>
<dbReference type="RefSeq" id="WP_379909010.1">
    <property type="nucleotide sequence ID" value="NZ_JBHSWE010000001.1"/>
</dbReference>
<keyword evidence="1" id="KW-0802">TPR repeat</keyword>
<accession>A0ABW1ZZD5</accession>
<keyword evidence="3" id="KW-1185">Reference proteome</keyword>
<dbReference type="Proteomes" id="UP001596422">
    <property type="component" value="Unassembled WGS sequence"/>
</dbReference>
<dbReference type="PANTHER" id="PTHR45588">
    <property type="entry name" value="TPR DOMAIN-CONTAINING PROTEIN"/>
    <property type="match status" value="1"/>
</dbReference>
<dbReference type="PROSITE" id="PS50005">
    <property type="entry name" value="TPR"/>
    <property type="match status" value="1"/>
</dbReference>
<dbReference type="InterPro" id="IPR011990">
    <property type="entry name" value="TPR-like_helical_dom_sf"/>
</dbReference>
<dbReference type="Gene3D" id="1.25.40.10">
    <property type="entry name" value="Tetratricopeptide repeat domain"/>
    <property type="match status" value="1"/>
</dbReference>
<dbReference type="SUPFAM" id="SSF48452">
    <property type="entry name" value="TPR-like"/>
    <property type="match status" value="1"/>
</dbReference>
<gene>
    <name evidence="2" type="ORF">ACFQDL_10720</name>
</gene>
<organism evidence="2 3">
    <name type="scientific">Marinobacterium aestuariivivens</name>
    <dbReference type="NCBI Taxonomy" id="1698799"/>
    <lineage>
        <taxon>Bacteria</taxon>
        <taxon>Pseudomonadati</taxon>
        <taxon>Pseudomonadota</taxon>
        <taxon>Gammaproteobacteria</taxon>
        <taxon>Oceanospirillales</taxon>
        <taxon>Oceanospirillaceae</taxon>
        <taxon>Marinobacterium</taxon>
    </lineage>
</organism>
<reference evidence="3" key="1">
    <citation type="journal article" date="2019" name="Int. J. Syst. Evol. Microbiol.">
        <title>The Global Catalogue of Microorganisms (GCM) 10K type strain sequencing project: providing services to taxonomists for standard genome sequencing and annotation.</title>
        <authorList>
            <consortium name="The Broad Institute Genomics Platform"/>
            <consortium name="The Broad Institute Genome Sequencing Center for Infectious Disease"/>
            <person name="Wu L."/>
            <person name="Ma J."/>
        </authorList>
    </citation>
    <scope>NUCLEOTIDE SEQUENCE [LARGE SCALE GENOMIC DNA]</scope>
    <source>
        <strain evidence="3">NBRC 111756</strain>
    </source>
</reference>